<evidence type="ECO:0000256" key="2">
    <source>
        <dbReference type="RuleBase" id="RU369004"/>
    </source>
</evidence>
<dbReference type="InterPro" id="IPR036641">
    <property type="entry name" value="HPT_dom_sf"/>
</dbReference>
<dbReference type="SUPFAM" id="SSF47226">
    <property type="entry name" value="Histidine-containing phosphotransfer domain, HPT domain"/>
    <property type="match status" value="1"/>
</dbReference>
<dbReference type="InterPro" id="IPR045871">
    <property type="entry name" value="AHP1-5/YPD1"/>
</dbReference>
<protein>
    <recommendedName>
        <fullName evidence="2">Histidine-containing phosphotransfer protein</fullName>
    </recommendedName>
</protein>
<keyword evidence="3" id="KW-1185">Reference proteome</keyword>
<evidence type="ECO:0000313" key="3">
    <source>
        <dbReference type="Proteomes" id="UP000827889"/>
    </source>
</evidence>
<organism evidence="3 4">
    <name type="scientific">Rhodamnia argentea</name>
    <dbReference type="NCBI Taxonomy" id="178133"/>
    <lineage>
        <taxon>Eukaryota</taxon>
        <taxon>Viridiplantae</taxon>
        <taxon>Streptophyta</taxon>
        <taxon>Embryophyta</taxon>
        <taxon>Tracheophyta</taxon>
        <taxon>Spermatophyta</taxon>
        <taxon>Magnoliopsida</taxon>
        <taxon>eudicotyledons</taxon>
        <taxon>Gunneridae</taxon>
        <taxon>Pentapetalae</taxon>
        <taxon>rosids</taxon>
        <taxon>malvids</taxon>
        <taxon>Myrtales</taxon>
        <taxon>Myrtaceae</taxon>
        <taxon>Myrtoideae</taxon>
        <taxon>Myrteae</taxon>
        <taxon>Australasian group</taxon>
        <taxon>Rhodamnia</taxon>
    </lineage>
</organism>
<proteinExistence type="predicted"/>
<reference evidence="4" key="1">
    <citation type="submission" date="2025-08" db="UniProtKB">
        <authorList>
            <consortium name="RefSeq"/>
        </authorList>
    </citation>
    <scope>IDENTIFICATION</scope>
    <source>
        <tissue evidence="4">Leaf</tissue>
    </source>
</reference>
<dbReference type="Proteomes" id="UP000827889">
    <property type="component" value="Chromosome 8"/>
</dbReference>
<evidence type="ECO:0000256" key="1">
    <source>
        <dbReference type="ARBA" id="ARBA00023012"/>
    </source>
</evidence>
<dbReference type="Gene3D" id="1.20.120.160">
    <property type="entry name" value="HPT domain"/>
    <property type="match status" value="1"/>
</dbReference>
<dbReference type="PANTHER" id="PTHR28242">
    <property type="entry name" value="PHOSPHORELAY INTERMEDIATE PROTEIN YPD1"/>
    <property type="match status" value="1"/>
</dbReference>
<keyword evidence="2" id="KW-0932">Cytokinin signaling pathway</keyword>
<gene>
    <name evidence="4" type="primary">LOC125312565</name>
</gene>
<name>A0ABM3HUN7_9MYRT</name>
<comment type="subcellular location">
    <subcellularLocation>
        <location evidence="2">Cytoplasm</location>
        <location evidence="2">Cytosol</location>
    </subcellularLocation>
    <subcellularLocation>
        <location evidence="2">Nucleus</location>
    </subcellularLocation>
</comment>
<dbReference type="GeneID" id="125312565"/>
<evidence type="ECO:0000313" key="4">
    <source>
        <dbReference type="RefSeq" id="XP_048140301.1"/>
    </source>
</evidence>
<dbReference type="RefSeq" id="XP_048140301.1">
    <property type="nucleotide sequence ID" value="XM_048284344.1"/>
</dbReference>
<sequence length="159" mass="17651">MARQRLQNYLDTLKNEGIMDGEYEETRKVQSGTNPPNFMMDLINSFLRDGDNSMRDLADLLNARNVDFTKVTTAAHLIKGGGNSLGGCRVVAAACALISASLDQDKQRCVTSHEWVVNEYYHFRDKLGTLYQRYSISSALILVELVEDGSSPSGNGLRN</sequence>
<comment type="function">
    <text evidence="2">Functions as a two-component phosphorelay mediators between cytokinin sensor histidine kinases and response regulators (B-type ARRs). Plays an important role in propagating cytokinin signal transduction.</text>
</comment>
<accession>A0ABM3HUN7</accession>
<keyword evidence="1 2" id="KW-0902">Two-component regulatory system</keyword>
<comment type="domain">
    <text evidence="2">Histidine-containing phosphotransfer domain (HPt) contains an active histidine that mediates the phosphotransfer.</text>
</comment>
<dbReference type="PANTHER" id="PTHR28242:SF30">
    <property type="entry name" value="HISTIDINE-CONTAINING PHOSPHOTRANSFER PROTEIN 2"/>
    <property type="match status" value="1"/>
</dbReference>